<evidence type="ECO:0000313" key="1">
    <source>
        <dbReference type="EMBL" id="KAF5198487.1"/>
    </source>
</evidence>
<evidence type="ECO:0000313" key="2">
    <source>
        <dbReference type="Proteomes" id="UP000554482"/>
    </source>
</evidence>
<protein>
    <submittedName>
        <fullName evidence="1">Uncharacterized protein</fullName>
    </submittedName>
</protein>
<accession>A0A7J6WNI3</accession>
<name>A0A7J6WNI3_THATH</name>
<sequence length="88" mass="9989">MFGCTIQMDPNDVPRERVRTEISKNEEVMGWATQEDVDNLIGLVLQFPRIPLLPITDVYRTANSDVEASVVLLKLIEVKIAIYSLENL</sequence>
<keyword evidence="2" id="KW-1185">Reference proteome</keyword>
<comment type="caution">
    <text evidence="1">The sequence shown here is derived from an EMBL/GenBank/DDBJ whole genome shotgun (WGS) entry which is preliminary data.</text>
</comment>
<organism evidence="1 2">
    <name type="scientific">Thalictrum thalictroides</name>
    <name type="common">Rue-anemone</name>
    <name type="synonym">Anemone thalictroides</name>
    <dbReference type="NCBI Taxonomy" id="46969"/>
    <lineage>
        <taxon>Eukaryota</taxon>
        <taxon>Viridiplantae</taxon>
        <taxon>Streptophyta</taxon>
        <taxon>Embryophyta</taxon>
        <taxon>Tracheophyta</taxon>
        <taxon>Spermatophyta</taxon>
        <taxon>Magnoliopsida</taxon>
        <taxon>Ranunculales</taxon>
        <taxon>Ranunculaceae</taxon>
        <taxon>Thalictroideae</taxon>
        <taxon>Thalictrum</taxon>
    </lineage>
</organism>
<dbReference type="AlphaFoldDB" id="A0A7J6WNI3"/>
<dbReference type="Proteomes" id="UP000554482">
    <property type="component" value="Unassembled WGS sequence"/>
</dbReference>
<dbReference type="EMBL" id="JABWDY010013184">
    <property type="protein sequence ID" value="KAF5198487.1"/>
    <property type="molecule type" value="Genomic_DNA"/>
</dbReference>
<proteinExistence type="predicted"/>
<reference evidence="1 2" key="1">
    <citation type="submission" date="2020-06" db="EMBL/GenBank/DDBJ databases">
        <title>Transcriptomic and genomic resources for Thalictrum thalictroides and T. hernandezii: Facilitating candidate gene discovery in an emerging model plant lineage.</title>
        <authorList>
            <person name="Arias T."/>
            <person name="Riano-Pachon D.M."/>
            <person name="Di Stilio V.S."/>
        </authorList>
    </citation>
    <scope>NUCLEOTIDE SEQUENCE [LARGE SCALE GENOMIC DNA]</scope>
    <source>
        <strain evidence="2">cv. WT478/WT964</strain>
        <tissue evidence="1">Leaves</tissue>
    </source>
</reference>
<gene>
    <name evidence="1" type="ORF">FRX31_011926</name>
</gene>